<accession>A0A9W6YZ00</accession>
<sequence length="142" mass="15944">MFDVLRLQIGTTIGHLSDAYNLIQECSRYCSEGTLSVYGHGTVQIQTVTQCAERATCKECLLVEFSRLSPSSGTHVGSTFHALITVDRKDKSNNTIIYWIFKGCLQAVAELDHETKDSYFAILSIIFLKYDLNAFIRELKAP</sequence>
<evidence type="ECO:0000313" key="2">
    <source>
        <dbReference type="Proteomes" id="UP001165063"/>
    </source>
</evidence>
<comment type="caution">
    <text evidence="1">The sequence shown here is derived from an EMBL/GenBank/DDBJ whole genome shotgun (WGS) entry which is preliminary data.</text>
</comment>
<reference evidence="1" key="1">
    <citation type="submission" date="2023-04" db="EMBL/GenBank/DDBJ databases">
        <title>Ambrosiozyma monospora NBRC 1965.</title>
        <authorList>
            <person name="Ichikawa N."/>
            <person name="Sato H."/>
            <person name="Tonouchi N."/>
        </authorList>
    </citation>
    <scope>NUCLEOTIDE SEQUENCE</scope>
    <source>
        <strain evidence="1">NBRC 1965</strain>
    </source>
</reference>
<dbReference type="EMBL" id="BSXU01005747">
    <property type="protein sequence ID" value="GMG55549.1"/>
    <property type="molecule type" value="Genomic_DNA"/>
</dbReference>
<name>A0A9W6YZ00_AMBMO</name>
<proteinExistence type="predicted"/>
<protein>
    <submittedName>
        <fullName evidence="1">Unnamed protein product</fullName>
    </submittedName>
</protein>
<gene>
    <name evidence="1" type="ORF">Amon01_000762300</name>
</gene>
<keyword evidence="2" id="KW-1185">Reference proteome</keyword>
<evidence type="ECO:0000313" key="1">
    <source>
        <dbReference type="EMBL" id="GMG55549.1"/>
    </source>
</evidence>
<dbReference type="AlphaFoldDB" id="A0A9W6YZ00"/>
<organism evidence="1 2">
    <name type="scientific">Ambrosiozyma monospora</name>
    <name type="common">Yeast</name>
    <name type="synonym">Endomycopsis monosporus</name>
    <dbReference type="NCBI Taxonomy" id="43982"/>
    <lineage>
        <taxon>Eukaryota</taxon>
        <taxon>Fungi</taxon>
        <taxon>Dikarya</taxon>
        <taxon>Ascomycota</taxon>
        <taxon>Saccharomycotina</taxon>
        <taxon>Pichiomycetes</taxon>
        <taxon>Pichiales</taxon>
        <taxon>Pichiaceae</taxon>
        <taxon>Ambrosiozyma</taxon>
    </lineage>
</organism>
<dbReference type="Proteomes" id="UP001165063">
    <property type="component" value="Unassembled WGS sequence"/>
</dbReference>